<dbReference type="AlphaFoldDB" id="A0A553ICG3"/>
<comment type="similarity">
    <text evidence="1">Belongs to the eukaryotic/archaeal PrmC-related family.</text>
</comment>
<dbReference type="InterPro" id="IPR052190">
    <property type="entry name" value="Euk-Arch_PrmC-MTase"/>
</dbReference>
<evidence type="ECO:0000256" key="1">
    <source>
        <dbReference type="ARBA" id="ARBA00006149"/>
    </source>
</evidence>
<proteinExistence type="inferred from homology"/>
<dbReference type="GO" id="GO:0005524">
    <property type="term" value="F:ATP binding"/>
    <property type="evidence" value="ECO:0007669"/>
    <property type="project" value="InterPro"/>
</dbReference>
<dbReference type="SUPFAM" id="SSF56719">
    <property type="entry name" value="Type II DNA topoisomerase"/>
    <property type="match status" value="1"/>
</dbReference>
<evidence type="ECO:0000256" key="4">
    <source>
        <dbReference type="ARBA" id="ARBA00022691"/>
    </source>
</evidence>
<dbReference type="PROSITE" id="PS00092">
    <property type="entry name" value="N6_MTASE"/>
    <property type="match status" value="1"/>
</dbReference>
<dbReference type="GO" id="GO:0008757">
    <property type="term" value="F:S-adenosylmethionine-dependent methyltransferase activity"/>
    <property type="evidence" value="ECO:0007669"/>
    <property type="project" value="TreeGrafter"/>
</dbReference>
<reference evidence="7" key="1">
    <citation type="submission" date="2019-06" db="EMBL/GenBank/DDBJ databases">
        <title>Draft genome sequence of the griseofulvin-producing fungus Xylaria cubensis strain G536.</title>
        <authorList>
            <person name="Mead M.E."/>
            <person name="Raja H.A."/>
            <person name="Steenwyk J.L."/>
            <person name="Knowles S.L."/>
            <person name="Oberlies N.H."/>
            <person name="Rokas A."/>
        </authorList>
    </citation>
    <scope>NUCLEOTIDE SEQUENCE [LARGE SCALE GENOMIC DNA]</scope>
    <source>
        <strain evidence="7">G536</strain>
    </source>
</reference>
<feature type="region of interest" description="Disordered" evidence="5">
    <location>
        <begin position="338"/>
        <end position="359"/>
    </location>
</feature>
<gene>
    <name evidence="6" type="ORF">FHL15_001095</name>
</gene>
<dbReference type="InterPro" id="IPR002052">
    <property type="entry name" value="DNA_methylase_N6_adenine_CS"/>
</dbReference>
<evidence type="ECO:0000256" key="5">
    <source>
        <dbReference type="SAM" id="MobiDB-lite"/>
    </source>
</evidence>
<dbReference type="InterPro" id="IPR013760">
    <property type="entry name" value="Topo_IIA-like_dom_sf"/>
</dbReference>
<dbReference type="OrthoDB" id="406152at2759"/>
<dbReference type="EMBL" id="VFLP01000004">
    <property type="protein sequence ID" value="TRX97885.1"/>
    <property type="molecule type" value="Genomic_DNA"/>
</dbReference>
<evidence type="ECO:0000313" key="7">
    <source>
        <dbReference type="Proteomes" id="UP000319160"/>
    </source>
</evidence>
<evidence type="ECO:0000256" key="3">
    <source>
        <dbReference type="ARBA" id="ARBA00022679"/>
    </source>
</evidence>
<keyword evidence="7" id="KW-1185">Reference proteome</keyword>
<dbReference type="FunFam" id="3.40.50.150:FF:000274">
    <property type="entry name" value="ERF1 methyltransferase catalytic subunit MTQ2"/>
    <property type="match status" value="1"/>
</dbReference>
<evidence type="ECO:0000313" key="6">
    <source>
        <dbReference type="EMBL" id="TRX97885.1"/>
    </source>
</evidence>
<dbReference type="Proteomes" id="UP000319160">
    <property type="component" value="Unassembled WGS sequence"/>
</dbReference>
<dbReference type="Gene3D" id="1.10.268.10">
    <property type="entry name" value="Topoisomerase, domain 3"/>
    <property type="match status" value="1"/>
</dbReference>
<dbReference type="InterPro" id="IPR029063">
    <property type="entry name" value="SAM-dependent_MTases_sf"/>
</dbReference>
<dbReference type="PANTHER" id="PTHR45875">
    <property type="entry name" value="METHYLTRANSFERASE N6AMT1"/>
    <property type="match status" value="1"/>
</dbReference>
<dbReference type="GO" id="GO:0003677">
    <property type="term" value="F:DNA binding"/>
    <property type="evidence" value="ECO:0007669"/>
    <property type="project" value="InterPro"/>
</dbReference>
<name>A0A553ICG3_9PEZI</name>
<keyword evidence="2" id="KW-0489">Methyltransferase</keyword>
<evidence type="ECO:0008006" key="8">
    <source>
        <dbReference type="Google" id="ProtNLM"/>
    </source>
</evidence>
<dbReference type="GO" id="GO:0003918">
    <property type="term" value="F:DNA topoisomerase type II (double strand cut, ATP-hydrolyzing) activity"/>
    <property type="evidence" value="ECO:0007669"/>
    <property type="project" value="InterPro"/>
</dbReference>
<dbReference type="GO" id="GO:0032259">
    <property type="term" value="P:methylation"/>
    <property type="evidence" value="ECO:0007669"/>
    <property type="project" value="UniProtKB-KW"/>
</dbReference>
<sequence>MDSVVIIDSDSEFHTTKSEFIIPSIKFEDIVEEFRHFLMEIYTKRRAHWLSVFDSDYRKLKCQVRFIQEIMDGKPVVSCKKVLVGELRRRKYEAFAKSVDATKTKDEDEKHDTGDDINASNINDNDHGCLFGRSIKSSSTVSKSKIAKRKAEHNELEPLSEKDMWCKDLDDEYAPTAMRSHKGGLWLWLPLSNSAMFTKDHTSHVAYERVYEPAEDSFLLLDILSSASETAFLQSRFFTTSPDPLVIEIGPGSGVVIAFLAAHASTIFGTRNILTGAVDMNAHACVATTETVRRAISSNAATASAAFLGAVQGDLLAPLRDRSVDVLVFNPPYVPTAELPSRGGSSRDGNGYKGEREAAGNSFEEDSYLLALSYAGGKDGMETTDRLLDGLPRVLSDRGCAYVLLCAQNKPEEVKERVRRGGWRVETVGSSGKKAGWEKLQIIRIWRE</sequence>
<organism evidence="6 7">
    <name type="scientific">Xylaria flabelliformis</name>
    <dbReference type="NCBI Taxonomy" id="2512241"/>
    <lineage>
        <taxon>Eukaryota</taxon>
        <taxon>Fungi</taxon>
        <taxon>Dikarya</taxon>
        <taxon>Ascomycota</taxon>
        <taxon>Pezizomycotina</taxon>
        <taxon>Sordariomycetes</taxon>
        <taxon>Xylariomycetidae</taxon>
        <taxon>Xylariales</taxon>
        <taxon>Xylariaceae</taxon>
        <taxon>Xylaria</taxon>
    </lineage>
</organism>
<dbReference type="SUPFAM" id="SSF53335">
    <property type="entry name" value="S-adenosyl-L-methionine-dependent methyltransferases"/>
    <property type="match status" value="1"/>
</dbReference>
<dbReference type="STRING" id="2512241.A0A553ICG3"/>
<accession>A0A553ICG3</accession>
<dbReference type="GO" id="GO:0008276">
    <property type="term" value="F:protein methyltransferase activity"/>
    <property type="evidence" value="ECO:0007669"/>
    <property type="project" value="TreeGrafter"/>
</dbReference>
<evidence type="ECO:0000256" key="2">
    <source>
        <dbReference type="ARBA" id="ARBA00022603"/>
    </source>
</evidence>
<keyword evidence="3" id="KW-0808">Transferase</keyword>
<comment type="caution">
    <text evidence="6">The sequence shown here is derived from an EMBL/GenBank/DDBJ whole genome shotgun (WGS) entry which is preliminary data.</text>
</comment>
<protein>
    <recommendedName>
        <fullName evidence="8">Methyltransferase small domain-containing protein</fullName>
    </recommendedName>
</protein>
<dbReference type="PANTHER" id="PTHR45875:SF1">
    <property type="entry name" value="METHYLTRANSFERASE N6AMT1"/>
    <property type="match status" value="1"/>
</dbReference>
<dbReference type="InterPro" id="IPR013757">
    <property type="entry name" value="Topo_IIA_A_a_sf"/>
</dbReference>
<dbReference type="GO" id="GO:0035657">
    <property type="term" value="C:eRF1 methyltransferase complex"/>
    <property type="evidence" value="ECO:0007669"/>
    <property type="project" value="TreeGrafter"/>
</dbReference>
<keyword evidence="4" id="KW-0949">S-adenosyl-L-methionine</keyword>
<dbReference type="Gene3D" id="3.40.50.150">
    <property type="entry name" value="Vaccinia Virus protein VP39"/>
    <property type="match status" value="1"/>
</dbReference>